<gene>
    <name evidence="1" type="ORF">LEP1GSC050_2827</name>
</gene>
<accession>T0F4M5</accession>
<evidence type="ECO:0000313" key="2">
    <source>
        <dbReference type="Proteomes" id="UP000015454"/>
    </source>
</evidence>
<dbReference type="Proteomes" id="UP000015454">
    <property type="component" value="Unassembled WGS sequence"/>
</dbReference>
<protein>
    <submittedName>
        <fullName evidence="1">Uncharacterized protein</fullName>
    </submittedName>
</protein>
<comment type="caution">
    <text evidence="1">The sequence shown here is derived from an EMBL/GenBank/DDBJ whole genome shotgun (WGS) entry which is preliminary data.</text>
</comment>
<reference evidence="1" key="1">
    <citation type="submission" date="2013-05" db="EMBL/GenBank/DDBJ databases">
        <authorList>
            <person name="Harkins D.M."/>
            <person name="Durkin A.S."/>
            <person name="Brinkac L.M."/>
            <person name="Haft D.H."/>
            <person name="Selengut J.D."/>
            <person name="Sanka R."/>
            <person name="DePew J."/>
            <person name="Purushe J."/>
            <person name="Hartskeerl R.A."/>
            <person name="Ahmed A."/>
            <person name="van der Linden H."/>
            <person name="Goris M.G.A."/>
            <person name="Vinetz J.M."/>
            <person name="Sutton G.G."/>
            <person name="Nierman W.C."/>
            <person name="Fouts D.E."/>
        </authorList>
    </citation>
    <scope>NUCLEOTIDE SEQUENCE [LARGE SCALE GENOMIC DNA]</scope>
    <source>
        <strain evidence="1">5399</strain>
    </source>
</reference>
<dbReference type="EMBL" id="AHMO02000008">
    <property type="protein sequence ID" value="EQA46040.1"/>
    <property type="molecule type" value="Genomic_DNA"/>
</dbReference>
<name>T0F4M5_9LEPT</name>
<organism evidence="1 2">
    <name type="scientific">Leptospira broomii serovar Hurstbridge str. 5399</name>
    <dbReference type="NCBI Taxonomy" id="1049789"/>
    <lineage>
        <taxon>Bacteria</taxon>
        <taxon>Pseudomonadati</taxon>
        <taxon>Spirochaetota</taxon>
        <taxon>Spirochaetia</taxon>
        <taxon>Leptospirales</taxon>
        <taxon>Leptospiraceae</taxon>
        <taxon>Leptospira</taxon>
    </lineage>
</organism>
<sequence length="214" mass="24340">MGNSPEEDEHISEDVLLQFINGLLSYEEAEAVEILLRNSKETFLKYISLKETLFLESKGKKISKEMEDKIISSILPKRESNFLRILVRYKKEQVFVTSSDQAALAFEGFMTEFNGISSASGPISISRKIIDREVTLIVQPGDNLEERLLSLNIERSKGIKAELFVDSQLSDRIEDLSQRQLFLPSINSSNSVEIKLIEEGKVFFTIGLFLQIEQ</sequence>
<dbReference type="STRING" id="1049789.LEP1GSC050_2827"/>
<dbReference type="RefSeq" id="WP_010571028.1">
    <property type="nucleotide sequence ID" value="NZ_AHMO02000008.1"/>
</dbReference>
<keyword evidence="2" id="KW-1185">Reference proteome</keyword>
<proteinExistence type="predicted"/>
<evidence type="ECO:0000313" key="1">
    <source>
        <dbReference type="EMBL" id="EQA46040.1"/>
    </source>
</evidence>
<dbReference type="AlphaFoldDB" id="T0F4M5"/>
<dbReference type="OrthoDB" id="331525at2"/>